<reference evidence="1 2" key="1">
    <citation type="journal article" date="2017" name="ISME J.">
        <title>Energy and carbon metabolisms in a deep terrestrial subsurface fluid microbial community.</title>
        <authorList>
            <person name="Momper L."/>
            <person name="Jungbluth S.P."/>
            <person name="Lee M.D."/>
            <person name="Amend J.P."/>
        </authorList>
    </citation>
    <scope>NUCLEOTIDE SEQUENCE [LARGE SCALE GENOMIC DNA]</scope>
    <source>
        <strain evidence="1">SURF_29</strain>
    </source>
</reference>
<protein>
    <recommendedName>
        <fullName evidence="3">NodB homology domain-containing protein</fullName>
    </recommendedName>
</protein>
<gene>
    <name evidence="1" type="ORF">C4544_04225</name>
</gene>
<dbReference type="Proteomes" id="UP000285655">
    <property type="component" value="Unassembled WGS sequence"/>
</dbReference>
<accession>A0A419DCL6</accession>
<name>A0A419DCL6_9BACT</name>
<comment type="caution">
    <text evidence="1">The sequence shown here is derived from an EMBL/GenBank/DDBJ whole genome shotgun (WGS) entry which is preliminary data.</text>
</comment>
<sequence>MPLVLRVDVDKPYGRENIIQKVLSKIREDYWFPPLVSLGYLSHVKKFLKFLESENIHAHIYFRRCTLPPKEWLGTSILSQHSIGHHAEDTRSFEALASEYEIIQKYMRPIKIASFNKHGSGNLKLGRYHYPLYEPDQYREWGQELGVPFLFGNEELVSRSIPYPEYIGYYPNMYWIDRTYNESEQLNLEEIVKLATDRNIIVIIHPANYIADKQVERRMKELVSIARKYKVQWGTIEVN</sequence>
<evidence type="ECO:0000313" key="2">
    <source>
        <dbReference type="Proteomes" id="UP000285655"/>
    </source>
</evidence>
<evidence type="ECO:0000313" key="1">
    <source>
        <dbReference type="EMBL" id="RJO60854.1"/>
    </source>
</evidence>
<proteinExistence type="predicted"/>
<dbReference type="AlphaFoldDB" id="A0A419DCL6"/>
<evidence type="ECO:0008006" key="3">
    <source>
        <dbReference type="Google" id="ProtNLM"/>
    </source>
</evidence>
<dbReference type="EMBL" id="QZJW01000037">
    <property type="protein sequence ID" value="RJO60854.1"/>
    <property type="molecule type" value="Genomic_DNA"/>
</dbReference>
<organism evidence="1 2">
    <name type="scientific">candidate division WS5 bacterium</name>
    <dbReference type="NCBI Taxonomy" id="2093353"/>
    <lineage>
        <taxon>Bacteria</taxon>
        <taxon>candidate division WS5</taxon>
    </lineage>
</organism>